<dbReference type="AlphaFoldDB" id="A0A3N0FWH9"/>
<dbReference type="Gene3D" id="1.20.1720.10">
    <property type="entry name" value="Multidrug resistance protein D"/>
    <property type="match status" value="1"/>
</dbReference>
<feature type="transmembrane region" description="Helical" evidence="8">
    <location>
        <begin position="271"/>
        <end position="292"/>
    </location>
</feature>
<protein>
    <recommendedName>
        <fullName evidence="8">Bcr/CflA family efflux transporter</fullName>
    </recommendedName>
</protein>
<evidence type="ECO:0000313" key="10">
    <source>
        <dbReference type="EMBL" id="RNM04258.1"/>
    </source>
</evidence>
<comment type="similarity">
    <text evidence="2 8">Belongs to the major facilitator superfamily. Bcr/CmlA family.</text>
</comment>
<dbReference type="PANTHER" id="PTHR23502:SF132">
    <property type="entry name" value="POLYAMINE TRANSPORTER 2-RELATED"/>
    <property type="match status" value="1"/>
</dbReference>
<dbReference type="EMBL" id="RJLR01000027">
    <property type="protein sequence ID" value="RNM04258.1"/>
    <property type="molecule type" value="Genomic_DNA"/>
</dbReference>
<gene>
    <name evidence="10" type="ORF">EF878_16650</name>
</gene>
<feature type="transmembrane region" description="Helical" evidence="8">
    <location>
        <begin position="64"/>
        <end position="84"/>
    </location>
</feature>
<dbReference type="SUPFAM" id="SSF103473">
    <property type="entry name" value="MFS general substrate transporter"/>
    <property type="match status" value="1"/>
</dbReference>
<evidence type="ECO:0000313" key="11">
    <source>
        <dbReference type="Proteomes" id="UP000276061"/>
    </source>
</evidence>
<evidence type="ECO:0000259" key="9">
    <source>
        <dbReference type="PROSITE" id="PS50850"/>
    </source>
</evidence>
<comment type="caution">
    <text evidence="10">The sequence shown here is derived from an EMBL/GenBank/DDBJ whole genome shotgun (WGS) entry which is preliminary data.</text>
</comment>
<evidence type="ECO:0000256" key="7">
    <source>
        <dbReference type="ARBA" id="ARBA00023136"/>
    </source>
</evidence>
<dbReference type="InterPro" id="IPR036259">
    <property type="entry name" value="MFS_trans_sf"/>
</dbReference>
<dbReference type="InterPro" id="IPR020846">
    <property type="entry name" value="MFS_dom"/>
</dbReference>
<keyword evidence="3 8" id="KW-0813">Transport</keyword>
<dbReference type="GO" id="GO:0005886">
    <property type="term" value="C:plasma membrane"/>
    <property type="evidence" value="ECO:0007669"/>
    <property type="project" value="UniProtKB-SubCell"/>
</dbReference>
<evidence type="ECO:0000256" key="2">
    <source>
        <dbReference type="ARBA" id="ARBA00006236"/>
    </source>
</evidence>
<keyword evidence="7 8" id="KW-0472">Membrane</keyword>
<organism evidence="10 11">
    <name type="scientific">Dickeya undicola</name>
    <dbReference type="NCBI Taxonomy" id="1577887"/>
    <lineage>
        <taxon>Bacteria</taxon>
        <taxon>Pseudomonadati</taxon>
        <taxon>Pseudomonadota</taxon>
        <taxon>Gammaproteobacteria</taxon>
        <taxon>Enterobacterales</taxon>
        <taxon>Pectobacteriaceae</taxon>
        <taxon>Dickeya</taxon>
    </lineage>
</organism>
<keyword evidence="5 8" id="KW-0812">Transmembrane</keyword>
<evidence type="ECO:0000256" key="5">
    <source>
        <dbReference type="ARBA" id="ARBA00022692"/>
    </source>
</evidence>
<feature type="transmembrane region" description="Helical" evidence="8">
    <location>
        <begin position="121"/>
        <end position="142"/>
    </location>
</feature>
<feature type="transmembrane region" description="Helical" evidence="8">
    <location>
        <begin position="299"/>
        <end position="321"/>
    </location>
</feature>
<keyword evidence="6 8" id="KW-1133">Transmembrane helix</keyword>
<dbReference type="CDD" id="cd17320">
    <property type="entry name" value="MFS_MdfA_MDR_like"/>
    <property type="match status" value="1"/>
</dbReference>
<sequence>MENSQHKLLIVTSDLSLPCQKNKETLTPKLIIILGMLSAIAALSTDVYLPLFPVITSTLKTTPAGVQLSLTTFMAGLSLGQLLIGPWSDNVGRRSLLIGGMALLTLASIICALSPNIEVLIIARFFQGAGGAAGIVLTRAIISDLGHGNRAAQYFNIMLAIQGVVPIIAPLIGGIATFFPWEITFWFMAMIAFILMLLSYWLVAESHPLEHRSHADSKRLPYQLKNLTNNPLYLGYTFIFSVQFGALFAYISASPFIYQLLFNFSARAFSLIYATNAGAMMLGSILSAKWVIKWGSDRLMKLGIIGSLSLSLLLLLVNFFPLHQKEFTIFILFAMMGTMAFIFGNAASLALAALPHSKGTGSAVLGAAQFGSAALAAPLSSAGNTLSLLPMAAIIAGCNIACLLSLIIMNAKRRL</sequence>
<comment type="subcellular location">
    <subcellularLocation>
        <location evidence="8">Cell inner membrane</location>
        <topology evidence="8">Multi-pass membrane protein</topology>
    </subcellularLocation>
    <subcellularLocation>
        <location evidence="1">Cell membrane</location>
        <topology evidence="1">Multi-pass membrane protein</topology>
    </subcellularLocation>
</comment>
<feature type="transmembrane region" description="Helical" evidence="8">
    <location>
        <begin position="154"/>
        <end position="179"/>
    </location>
</feature>
<dbReference type="PROSITE" id="PS50850">
    <property type="entry name" value="MFS"/>
    <property type="match status" value="1"/>
</dbReference>
<dbReference type="PROSITE" id="PS00216">
    <property type="entry name" value="SUGAR_TRANSPORT_1"/>
    <property type="match status" value="1"/>
</dbReference>
<reference evidence="10 11" key="1">
    <citation type="submission" date="2018-11" db="EMBL/GenBank/DDBJ databases">
        <title>Characterization of surface water Dickeya isolates.</title>
        <authorList>
            <person name="Van Gijsegem F."/>
            <person name="Pedron J."/>
        </authorList>
    </citation>
    <scope>NUCLEOTIDE SEQUENCE [LARGE SCALE GENOMIC DNA]</scope>
    <source>
        <strain evidence="10 11">FVG1-MFV-O17</strain>
    </source>
</reference>
<name>A0A3N0FWH9_9GAMM</name>
<dbReference type="Proteomes" id="UP000276061">
    <property type="component" value="Unassembled WGS sequence"/>
</dbReference>
<feature type="domain" description="Major facilitator superfamily (MFS) profile" evidence="9">
    <location>
        <begin position="30"/>
        <end position="414"/>
    </location>
</feature>
<feature type="transmembrane region" description="Helical" evidence="8">
    <location>
        <begin position="327"/>
        <end position="351"/>
    </location>
</feature>
<accession>A0A3N0FWH9</accession>
<dbReference type="GO" id="GO:0042910">
    <property type="term" value="F:xenobiotic transmembrane transporter activity"/>
    <property type="evidence" value="ECO:0007669"/>
    <property type="project" value="InterPro"/>
</dbReference>
<feature type="transmembrane region" description="Helical" evidence="8">
    <location>
        <begin position="96"/>
        <end position="115"/>
    </location>
</feature>
<dbReference type="GO" id="GO:1990961">
    <property type="term" value="P:xenobiotic detoxification by transmembrane export across the plasma membrane"/>
    <property type="evidence" value="ECO:0007669"/>
    <property type="project" value="InterPro"/>
</dbReference>
<evidence type="ECO:0000256" key="6">
    <source>
        <dbReference type="ARBA" id="ARBA00022989"/>
    </source>
</evidence>
<evidence type="ECO:0000256" key="1">
    <source>
        <dbReference type="ARBA" id="ARBA00004651"/>
    </source>
</evidence>
<feature type="transmembrane region" description="Helical" evidence="8">
    <location>
        <begin position="30"/>
        <end position="52"/>
    </location>
</feature>
<feature type="transmembrane region" description="Helical" evidence="8">
    <location>
        <begin position="185"/>
        <end position="203"/>
    </location>
</feature>
<evidence type="ECO:0000256" key="3">
    <source>
        <dbReference type="ARBA" id="ARBA00022448"/>
    </source>
</evidence>
<evidence type="ECO:0000256" key="4">
    <source>
        <dbReference type="ARBA" id="ARBA00022475"/>
    </source>
</evidence>
<proteinExistence type="inferred from homology"/>
<dbReference type="RefSeq" id="WP_123253108.1">
    <property type="nucleotide sequence ID" value="NZ_RJLR01000027.1"/>
</dbReference>
<feature type="transmembrane region" description="Helical" evidence="8">
    <location>
        <begin position="232"/>
        <end position="251"/>
    </location>
</feature>
<comment type="caution">
    <text evidence="8">Lacks conserved residue(s) required for the propagation of feature annotation.</text>
</comment>
<keyword evidence="4" id="KW-1003">Cell membrane</keyword>
<dbReference type="InterPro" id="IPR011701">
    <property type="entry name" value="MFS"/>
</dbReference>
<dbReference type="PANTHER" id="PTHR23502">
    <property type="entry name" value="MAJOR FACILITATOR SUPERFAMILY"/>
    <property type="match status" value="1"/>
</dbReference>
<evidence type="ECO:0000256" key="8">
    <source>
        <dbReference type="RuleBase" id="RU365088"/>
    </source>
</evidence>
<feature type="transmembrane region" description="Helical" evidence="8">
    <location>
        <begin position="388"/>
        <end position="409"/>
    </location>
</feature>
<dbReference type="InterPro" id="IPR005829">
    <property type="entry name" value="Sugar_transporter_CS"/>
</dbReference>
<dbReference type="InterPro" id="IPR004812">
    <property type="entry name" value="Efflux_drug-R_Bcr/CmlA"/>
</dbReference>
<dbReference type="Pfam" id="PF07690">
    <property type="entry name" value="MFS_1"/>
    <property type="match status" value="1"/>
</dbReference>
<dbReference type="OrthoDB" id="9814303at2"/>
<keyword evidence="8" id="KW-0997">Cell inner membrane</keyword>
<dbReference type="NCBIfam" id="TIGR00710">
    <property type="entry name" value="efflux_Bcr_CflA"/>
    <property type="match status" value="1"/>
</dbReference>